<dbReference type="Ensembl" id="ENSLLET00000040910.1">
    <property type="protein sequence ID" value="ENSLLEP00000039330.1"/>
    <property type="gene ID" value="ENSLLEG00000024948.1"/>
</dbReference>
<keyword evidence="5" id="KW-1185">Reference proteome</keyword>
<dbReference type="PROSITE" id="PS50835">
    <property type="entry name" value="IG_LIKE"/>
    <property type="match status" value="1"/>
</dbReference>
<dbReference type="GeneTree" id="ENSGT00960000191582"/>
<feature type="domain" description="Ig-like" evidence="3">
    <location>
        <begin position="76"/>
        <end position="156"/>
    </location>
</feature>
<keyword evidence="2" id="KW-0325">Glycoprotein</keyword>
<protein>
    <recommendedName>
        <fullName evidence="3">Ig-like domain-containing protein</fullName>
    </recommendedName>
</protein>
<dbReference type="InterPro" id="IPR051755">
    <property type="entry name" value="Ig-like_CS_Receptor"/>
</dbReference>
<sequence>MDSIEWMLAAAFSTAVSIADLLHVTMQAAFFAISEPFLGQVSEVESQKIYNHSVCFIIYSDYRNIQFLYNSIPAAPQITITKRLVEEEVICHVWGFYPEPITVSWFLNGSLLDSIETQRINSSAVEAIYQFTLTEKNQGLELSCEVDHDTLSRPLVRKLLVEGKGETWKPHV</sequence>
<dbReference type="Gene3D" id="2.60.40.10">
    <property type="entry name" value="Immunoglobulins"/>
    <property type="match status" value="1"/>
</dbReference>
<evidence type="ECO:0000313" key="4">
    <source>
        <dbReference type="Ensembl" id="ENSLLEP00000039330.1"/>
    </source>
</evidence>
<dbReference type="SUPFAM" id="SSF48726">
    <property type="entry name" value="Immunoglobulin"/>
    <property type="match status" value="1"/>
</dbReference>
<dbReference type="Proteomes" id="UP000694569">
    <property type="component" value="Unplaced"/>
</dbReference>
<name>A0A8C5QL45_9ANUR</name>
<organism evidence="4 5">
    <name type="scientific">Leptobrachium leishanense</name>
    <name type="common">Leishan spiny toad</name>
    <dbReference type="NCBI Taxonomy" id="445787"/>
    <lineage>
        <taxon>Eukaryota</taxon>
        <taxon>Metazoa</taxon>
        <taxon>Chordata</taxon>
        <taxon>Craniata</taxon>
        <taxon>Vertebrata</taxon>
        <taxon>Euteleostomi</taxon>
        <taxon>Amphibia</taxon>
        <taxon>Batrachia</taxon>
        <taxon>Anura</taxon>
        <taxon>Pelobatoidea</taxon>
        <taxon>Megophryidae</taxon>
        <taxon>Leptobrachium</taxon>
    </lineage>
</organism>
<dbReference type="AlphaFoldDB" id="A0A8C5QL45"/>
<dbReference type="InterPro" id="IPR036179">
    <property type="entry name" value="Ig-like_dom_sf"/>
</dbReference>
<dbReference type="InterPro" id="IPR007110">
    <property type="entry name" value="Ig-like_dom"/>
</dbReference>
<dbReference type="Pfam" id="PF07654">
    <property type="entry name" value="C1-set"/>
    <property type="match status" value="1"/>
</dbReference>
<evidence type="ECO:0000259" key="3">
    <source>
        <dbReference type="PROSITE" id="PS50835"/>
    </source>
</evidence>
<accession>A0A8C5QL45</accession>
<dbReference type="InterPro" id="IPR003597">
    <property type="entry name" value="Ig_C1-set"/>
</dbReference>
<evidence type="ECO:0000256" key="2">
    <source>
        <dbReference type="ARBA" id="ARBA00023180"/>
    </source>
</evidence>
<evidence type="ECO:0000313" key="5">
    <source>
        <dbReference type="Proteomes" id="UP000694569"/>
    </source>
</evidence>
<proteinExistence type="predicted"/>
<evidence type="ECO:0000256" key="1">
    <source>
        <dbReference type="ARBA" id="ARBA00023157"/>
    </source>
</evidence>
<dbReference type="PANTHER" id="PTHR19971">
    <property type="entry name" value="SIGNAL-REGULATORY PROTEIN BETA"/>
    <property type="match status" value="1"/>
</dbReference>
<dbReference type="SMART" id="SM00407">
    <property type="entry name" value="IGc1"/>
    <property type="match status" value="1"/>
</dbReference>
<reference evidence="4" key="2">
    <citation type="submission" date="2025-09" db="UniProtKB">
        <authorList>
            <consortium name="Ensembl"/>
        </authorList>
    </citation>
    <scope>IDENTIFICATION</scope>
</reference>
<reference evidence="4" key="1">
    <citation type="submission" date="2025-08" db="UniProtKB">
        <authorList>
            <consortium name="Ensembl"/>
        </authorList>
    </citation>
    <scope>IDENTIFICATION</scope>
</reference>
<keyword evidence="1" id="KW-1015">Disulfide bond</keyword>
<dbReference type="OrthoDB" id="10043043at2759"/>
<dbReference type="InterPro" id="IPR013783">
    <property type="entry name" value="Ig-like_fold"/>
</dbReference>